<evidence type="ECO:0000256" key="6">
    <source>
        <dbReference type="ARBA" id="ARBA00022679"/>
    </source>
</evidence>
<keyword evidence="3" id="KW-0813">Transport</keyword>
<keyword evidence="14" id="KW-1185">Reference proteome</keyword>
<dbReference type="PANTHER" id="PTHR30181:SF2">
    <property type="entry name" value="PTS SYSTEM MANNITOL-SPECIFIC EIICBA COMPONENT"/>
    <property type="match status" value="1"/>
</dbReference>
<evidence type="ECO:0000256" key="4">
    <source>
        <dbReference type="ARBA" id="ARBA00022553"/>
    </source>
</evidence>
<reference evidence="13 14" key="1">
    <citation type="submission" date="2016-08" db="EMBL/GenBank/DDBJ databases">
        <title>Complete genome sequence of Fictibacillus arsenicus G25-54, a strain with toxicity to nematodes and a potential arsenic-resistance activity.</title>
        <authorList>
            <person name="Zheng Z."/>
        </authorList>
    </citation>
    <scope>NUCLEOTIDE SEQUENCE [LARGE SCALE GENOMIC DNA]</scope>
    <source>
        <strain evidence="13 14">G25-54</strain>
    </source>
</reference>
<keyword evidence="8" id="KW-0418">Kinase</keyword>
<evidence type="ECO:0000313" key="14">
    <source>
        <dbReference type="Proteomes" id="UP000077412"/>
    </source>
</evidence>
<evidence type="ECO:0000256" key="7">
    <source>
        <dbReference type="ARBA" id="ARBA00022683"/>
    </source>
</evidence>
<evidence type="ECO:0000256" key="10">
    <source>
        <dbReference type="ARBA" id="ARBA00030956"/>
    </source>
</evidence>
<dbReference type="PROSITE" id="PS51094">
    <property type="entry name" value="PTS_EIIA_TYPE_2"/>
    <property type="match status" value="1"/>
</dbReference>
<dbReference type="AlphaFoldDB" id="A0A1B1Z8K2"/>
<evidence type="ECO:0000259" key="12">
    <source>
        <dbReference type="PROSITE" id="PS51094"/>
    </source>
</evidence>
<evidence type="ECO:0000256" key="3">
    <source>
        <dbReference type="ARBA" id="ARBA00022448"/>
    </source>
</evidence>
<dbReference type="InterPro" id="IPR002178">
    <property type="entry name" value="PTS_EIIA_type-2_dom"/>
</dbReference>
<keyword evidence="4" id="KW-0597">Phosphoprotein</keyword>
<comment type="function">
    <text evidence="1">The phosphoenolpyruvate-dependent sugar phosphotransferase system (sugar PTS), a major carbohydrate active transport system, catalyzes the phosphorylation of incoming sugar substrates concomitantly with their translocation across the cell membrane. The enzyme II CmtAB PTS system is involved in D-mannitol transport.</text>
</comment>
<keyword evidence="5" id="KW-0762">Sugar transport</keyword>
<dbReference type="RefSeq" id="WP_066293030.1">
    <property type="nucleotide sequence ID" value="NZ_CP016761.1"/>
</dbReference>
<evidence type="ECO:0000256" key="2">
    <source>
        <dbReference type="ARBA" id="ARBA00014783"/>
    </source>
</evidence>
<dbReference type="GO" id="GO:0005886">
    <property type="term" value="C:plasma membrane"/>
    <property type="evidence" value="ECO:0007669"/>
    <property type="project" value="TreeGrafter"/>
</dbReference>
<dbReference type="InterPro" id="IPR016152">
    <property type="entry name" value="PTrfase/Anion_transptr"/>
</dbReference>
<evidence type="ECO:0000256" key="8">
    <source>
        <dbReference type="ARBA" id="ARBA00022777"/>
    </source>
</evidence>
<evidence type="ECO:0000256" key="9">
    <source>
        <dbReference type="ARBA" id="ARBA00029908"/>
    </source>
</evidence>
<dbReference type="EMBL" id="CP016761">
    <property type="protein sequence ID" value="ANX13756.1"/>
    <property type="molecule type" value="Genomic_DNA"/>
</dbReference>
<dbReference type="GO" id="GO:0090563">
    <property type="term" value="F:protein-phosphocysteine-sugar phosphotransferase activity"/>
    <property type="evidence" value="ECO:0007669"/>
    <property type="project" value="TreeGrafter"/>
</dbReference>
<keyword evidence="6" id="KW-0808">Transferase</keyword>
<gene>
    <name evidence="13" type="ORF">ABE41_017235</name>
</gene>
<feature type="domain" description="PTS EIIA type-2" evidence="12">
    <location>
        <begin position="1"/>
        <end position="139"/>
    </location>
</feature>
<dbReference type="OrthoDB" id="1640042at2"/>
<proteinExistence type="predicted"/>
<accession>A0A1B1Z8K2</accession>
<keyword evidence="7" id="KW-0598">Phosphotransferase system</keyword>
<name>A0A1B1Z8K2_9BACL</name>
<dbReference type="Gene3D" id="3.40.930.10">
    <property type="entry name" value="Mannitol-specific EII, Chain A"/>
    <property type="match status" value="1"/>
</dbReference>
<dbReference type="PANTHER" id="PTHR30181">
    <property type="entry name" value="MANNITOL PERMEASE IIC COMPONENT"/>
    <property type="match status" value="1"/>
</dbReference>
<dbReference type="KEGG" id="far:ABE41_017235"/>
<dbReference type="GO" id="GO:0016301">
    <property type="term" value="F:kinase activity"/>
    <property type="evidence" value="ECO:0007669"/>
    <property type="project" value="UniProtKB-KW"/>
</dbReference>
<dbReference type="SUPFAM" id="SSF55804">
    <property type="entry name" value="Phoshotransferase/anion transport protein"/>
    <property type="match status" value="1"/>
</dbReference>
<sequence>MITEKQIMLSCSACSKEDAIRLVGQRMIELGFITAEYVNEMLEREKICSTYIANGIAIPHGLNNRSASILKEGMVIAQFPEGVYYDSERAYLLFSIAGCGERHLKILSAVADFIENNEVNQKLRTVSSLTPFYRMIEYFEARAL</sequence>
<dbReference type="InterPro" id="IPR050893">
    <property type="entry name" value="Sugar_PTS"/>
</dbReference>
<organism evidence="13 14">
    <name type="scientific">Fictibacillus arsenicus</name>
    <dbReference type="NCBI Taxonomy" id="255247"/>
    <lineage>
        <taxon>Bacteria</taxon>
        <taxon>Bacillati</taxon>
        <taxon>Bacillota</taxon>
        <taxon>Bacilli</taxon>
        <taxon>Bacillales</taxon>
        <taxon>Fictibacillaceae</taxon>
        <taxon>Fictibacillus</taxon>
    </lineage>
</organism>
<dbReference type="PROSITE" id="PS00372">
    <property type="entry name" value="PTS_EIIA_TYPE_2_HIS"/>
    <property type="match status" value="1"/>
</dbReference>
<evidence type="ECO:0000313" key="13">
    <source>
        <dbReference type="EMBL" id="ANX13756.1"/>
    </source>
</evidence>
<evidence type="ECO:0000256" key="11">
    <source>
        <dbReference type="ARBA" id="ARBA00030962"/>
    </source>
</evidence>
<evidence type="ECO:0000256" key="5">
    <source>
        <dbReference type="ARBA" id="ARBA00022597"/>
    </source>
</evidence>
<protein>
    <recommendedName>
        <fullName evidence="2">Mannitol-specific phosphotransferase enzyme IIA component</fullName>
    </recommendedName>
    <alternativeName>
        <fullName evidence="10">EIIA</fullName>
    </alternativeName>
    <alternativeName>
        <fullName evidence="11">EIII</fullName>
    </alternativeName>
    <alternativeName>
        <fullName evidence="9">PTS system mannitol-specific EIIA component</fullName>
    </alternativeName>
</protein>
<dbReference type="GO" id="GO:0009401">
    <property type="term" value="P:phosphoenolpyruvate-dependent sugar phosphotransferase system"/>
    <property type="evidence" value="ECO:0007669"/>
    <property type="project" value="UniProtKB-KW"/>
</dbReference>
<dbReference type="Proteomes" id="UP000077412">
    <property type="component" value="Chromosome"/>
</dbReference>
<dbReference type="CDD" id="cd00211">
    <property type="entry name" value="PTS_IIA_fru"/>
    <property type="match status" value="1"/>
</dbReference>
<dbReference type="Pfam" id="PF00359">
    <property type="entry name" value="PTS_EIIA_2"/>
    <property type="match status" value="1"/>
</dbReference>
<dbReference type="STRING" id="255247.ABE41_017235"/>
<evidence type="ECO:0000256" key="1">
    <source>
        <dbReference type="ARBA" id="ARBA00002434"/>
    </source>
</evidence>